<dbReference type="EMBL" id="AQQR01000017">
    <property type="protein sequence ID" value="OWU69127.1"/>
    <property type="molecule type" value="Genomic_DNA"/>
</dbReference>
<evidence type="ECO:0000313" key="2">
    <source>
        <dbReference type="Proteomes" id="UP000215377"/>
    </source>
</evidence>
<protein>
    <recommendedName>
        <fullName evidence="3">Nucleotidyl transferase AbiEii/AbiGii toxin family protein</fullName>
    </recommendedName>
</protein>
<proteinExistence type="predicted"/>
<reference evidence="1 2" key="1">
    <citation type="submission" date="2013-04" db="EMBL/GenBank/DDBJ databases">
        <title>Oceanicola sp. 22II1-22F33 Genome Sequencing.</title>
        <authorList>
            <person name="Lai Q."/>
            <person name="Li G."/>
            <person name="Shao Z."/>
        </authorList>
    </citation>
    <scope>NUCLEOTIDE SEQUENCE [LARGE SCALE GENOMIC DNA]</scope>
    <source>
        <strain evidence="1 2">22II1-22F33</strain>
    </source>
</reference>
<gene>
    <name evidence="1" type="ORF">ATO3_22980</name>
</gene>
<sequence>MAIDERYRQQVELLVRTLPSVASEDVFALKGGTAINLFVRDLPRLSVDIDLTYLPVKPRGESLTEIDEALERIGRSISETLPDLRVLPSRLAKERTLNRLIVRSPQAQIKIEVTPVMRGCVFEPSIMAVSEKVEDQFSFAETLVVSRDDLYAGKLVAALDRQHPRDLFDVRDLLAHEGISDTLRQAFLVYILSHNRPAAEVLAPRRKEIEQEFQNNFVGMTAAPVRIEDLISTREEMIEIVVGQMPQDHREFLIGVERGNVRWQLADLQEVAELPAVRWKLSNLDKVSPDRRETFAANLAAIWD</sequence>
<dbReference type="Pfam" id="PF08843">
    <property type="entry name" value="AbiEii"/>
    <property type="match status" value="1"/>
</dbReference>
<name>A0A225NJP9_9RHOB</name>
<dbReference type="OrthoDB" id="1550603at2"/>
<accession>A0A225NJP9</accession>
<organism evidence="1 2">
    <name type="scientific">Marinibacterium profundimaris</name>
    <dbReference type="NCBI Taxonomy" id="1679460"/>
    <lineage>
        <taxon>Bacteria</taxon>
        <taxon>Pseudomonadati</taxon>
        <taxon>Pseudomonadota</taxon>
        <taxon>Alphaproteobacteria</taxon>
        <taxon>Rhodobacterales</taxon>
        <taxon>Paracoccaceae</taxon>
        <taxon>Marinibacterium</taxon>
    </lineage>
</organism>
<evidence type="ECO:0008006" key="3">
    <source>
        <dbReference type="Google" id="ProtNLM"/>
    </source>
</evidence>
<evidence type="ECO:0000313" key="1">
    <source>
        <dbReference type="EMBL" id="OWU69127.1"/>
    </source>
</evidence>
<dbReference type="AlphaFoldDB" id="A0A225NJP9"/>
<dbReference type="RefSeq" id="WP_088652245.1">
    <property type="nucleotide sequence ID" value="NZ_AQQR01000017.1"/>
</dbReference>
<dbReference type="Proteomes" id="UP000215377">
    <property type="component" value="Unassembled WGS sequence"/>
</dbReference>
<dbReference type="InterPro" id="IPR014942">
    <property type="entry name" value="AbiEii"/>
</dbReference>
<dbReference type="Gene3D" id="3.10.450.620">
    <property type="entry name" value="JHP933, nucleotidyltransferase-like core domain"/>
    <property type="match status" value="1"/>
</dbReference>
<comment type="caution">
    <text evidence="1">The sequence shown here is derived from an EMBL/GenBank/DDBJ whole genome shotgun (WGS) entry which is preliminary data.</text>
</comment>
<keyword evidence="2" id="KW-1185">Reference proteome</keyword>